<dbReference type="Proteomes" id="UP001519460">
    <property type="component" value="Unassembled WGS sequence"/>
</dbReference>
<name>A0ABD0LTX8_9CAEN</name>
<protein>
    <submittedName>
        <fullName evidence="1">Uncharacterized protein</fullName>
    </submittedName>
</protein>
<sequence>MFIQATKRTSETTERQDKCTAGAPWCTNGTLVLCTKEIWCTKEIFVASPFGVTPKPSTRYYYREHKLLTWIRLWGHCPFMARNLTCILCPSEVPCCLA</sequence>
<dbReference type="EMBL" id="JACVVK020000024">
    <property type="protein sequence ID" value="KAK7502838.1"/>
    <property type="molecule type" value="Genomic_DNA"/>
</dbReference>
<reference evidence="1 2" key="1">
    <citation type="journal article" date="2023" name="Sci. Data">
        <title>Genome assembly of the Korean intertidal mud-creeper Batillaria attramentaria.</title>
        <authorList>
            <person name="Patra A.K."/>
            <person name="Ho P.T."/>
            <person name="Jun S."/>
            <person name="Lee S.J."/>
            <person name="Kim Y."/>
            <person name="Won Y.J."/>
        </authorList>
    </citation>
    <scope>NUCLEOTIDE SEQUENCE [LARGE SCALE GENOMIC DNA]</scope>
    <source>
        <strain evidence="1">Wonlab-2016</strain>
    </source>
</reference>
<gene>
    <name evidence="1" type="ORF">BaRGS_00006088</name>
</gene>
<comment type="caution">
    <text evidence="1">The sequence shown here is derived from an EMBL/GenBank/DDBJ whole genome shotgun (WGS) entry which is preliminary data.</text>
</comment>
<accession>A0ABD0LTX8</accession>
<keyword evidence="2" id="KW-1185">Reference proteome</keyword>
<evidence type="ECO:0000313" key="1">
    <source>
        <dbReference type="EMBL" id="KAK7502838.1"/>
    </source>
</evidence>
<dbReference type="AlphaFoldDB" id="A0ABD0LTX8"/>
<proteinExistence type="predicted"/>
<evidence type="ECO:0000313" key="2">
    <source>
        <dbReference type="Proteomes" id="UP001519460"/>
    </source>
</evidence>
<organism evidence="1 2">
    <name type="scientific">Batillaria attramentaria</name>
    <dbReference type="NCBI Taxonomy" id="370345"/>
    <lineage>
        <taxon>Eukaryota</taxon>
        <taxon>Metazoa</taxon>
        <taxon>Spiralia</taxon>
        <taxon>Lophotrochozoa</taxon>
        <taxon>Mollusca</taxon>
        <taxon>Gastropoda</taxon>
        <taxon>Caenogastropoda</taxon>
        <taxon>Sorbeoconcha</taxon>
        <taxon>Cerithioidea</taxon>
        <taxon>Batillariidae</taxon>
        <taxon>Batillaria</taxon>
    </lineage>
</organism>